<dbReference type="RefSeq" id="WP_188375245.1">
    <property type="nucleotide sequence ID" value="NZ_BMDQ01000004.1"/>
</dbReference>
<dbReference type="EMBL" id="BMDQ01000004">
    <property type="protein sequence ID" value="GGI58338.1"/>
    <property type="molecule type" value="Genomic_DNA"/>
</dbReference>
<dbReference type="InterPro" id="IPR013517">
    <property type="entry name" value="FG-GAP"/>
</dbReference>
<dbReference type="InterPro" id="IPR016119">
    <property type="entry name" value="Br/Cl_peroxidase_C"/>
</dbReference>
<dbReference type="InterPro" id="IPR036938">
    <property type="entry name" value="PAP2/HPO_sf"/>
</dbReference>
<dbReference type="CDD" id="cd03398">
    <property type="entry name" value="PAP2_haloperoxidase"/>
    <property type="match status" value="1"/>
</dbReference>
<dbReference type="InterPro" id="IPR026444">
    <property type="entry name" value="Secre_tail"/>
</dbReference>
<dbReference type="Pfam" id="PF18962">
    <property type="entry name" value="Por_Secre_tail"/>
    <property type="match status" value="1"/>
</dbReference>
<dbReference type="Gene3D" id="2.130.10.130">
    <property type="entry name" value="Integrin alpha, N-terminal"/>
    <property type="match status" value="1"/>
</dbReference>
<feature type="domain" description="ASPIC/UnbV" evidence="2">
    <location>
        <begin position="444"/>
        <end position="508"/>
    </location>
</feature>
<comment type="caution">
    <text evidence="5">The sequence shown here is derived from an EMBL/GenBank/DDBJ whole genome shotgun (WGS) entry which is preliminary data.</text>
</comment>
<sequence length="1343" mass="148788">MLRKLLKNYVIILMILGFSIQSLYSQTFDRVEDITGLGILEENNGVAVADYDGDNDLDIFVVARAKDNTDSPKTLSRLFRNNNDGSFTDVTEIAGLTELLSQDEGGADWSGLEGQKSGASWGDYNNDGFPDLFLTYSFKVQLFRNLGNGTFANLTSIAGFDTLNDCRNTGATWFDYNNDGLLDIYINDWDECDSNQLFRNNGNNTFTDVTVSTGIQAQSGLASYTALPFDFNEDGFMDLYISNDFDEPNDLYINNNATSFTNQAGTYGVNTMGDDMGITIGDYNRDGYFDLFITAIDDNFLLTNNGDNTFTENADTFGLGNTLWAWGTRFSDFDLDGDEDLYVVNGYEFEDRSVEPNFYFRNLNAQGQNAFEDASQSLNLNEQTISVEAIDWDYDNDGDIDLYVTNNDGPSFLYENRTLDFDDVNPALNWFKLELQGTVSNRDAIGTIVRLSTADGTLIRYKSGVGFLSQSLMPLHFGLDDETSITSIEITWPSGLVETHNNAVVNATMLAVEGGSLTNLNIQPSEKVYGCTDPVSCSYNPQATLDDDSCTYIDAQVIVGATSAAFYSSQTYSYNIGGNSTAVWSVSGGQILSGQGTNAITVHWELESEGRVSVIESDDQCSSLEASINVELNATDLPENISIARLWNEVLLSAIRGDFARPTVHARNLFHTSVAMYDIWAIYDDQAGPYLIGNEVKGFSSELVDFIPINSNEESVNEAISYAMYRLLSYRFQNSPGAESNQERIDLLMEKLGYETSLTSVLYEFGNAAALGNYVAQTIIDYGLQDGSRESTGFDNAFYQPVNQAYNLELPDNPPVVDPNRWQPLGLDTFIDQGGNVVEGNVPEFLSPEWGNVNGFALKEEDVTVFNRDGDSYRVFHNPITPPQINTTVEDTESEQYKWGFSMVSSWQSHLDPSDGVMWDISPGAIGNTDIADFPTAFEDYPSFYNFAEGGDIGTGHAINPKTSAPYVTNMVPRGDYARVLAEFWADGPDSETPPGHWFTILNYVNDHPQFEKRFQGQGDILKALEWDVKAYFILGGAMHDSAIAAWSVKGWYDYIRPISAIRYMGDEQGQSSDEALPNYSPSGFELISGLIELVEAGDPLAGFFGQNIGKVKLYTWRGHDFINDPEEDVAGVGWILAEDWYPYQRPTFVTPPFAGYVSGHSTFSRAASEILTKLTGDPFFPGGIGEFVAKKDEFLVFEKGPSVDVVLQWATYRDASDQTSLSRIWGGIHPPADDLPGRFIGQKVADDTFDFALPYFQSSSNPNTTAEQIIYPNPTNDQQFFITSTAIDDVIEVFDIRGRMIDIIASDYDEDSGITRIRLNNAVTGLYVLRVNGNSKMVVVTK</sequence>
<name>A0ABQ2C3P9_9FLAO</name>
<gene>
    <name evidence="5" type="ORF">GCM10011444_26470</name>
</gene>
<dbReference type="InterPro" id="IPR011519">
    <property type="entry name" value="UnbV_ASPIC"/>
</dbReference>
<reference evidence="6" key="1">
    <citation type="journal article" date="2019" name="Int. J. Syst. Evol. Microbiol.">
        <title>The Global Catalogue of Microorganisms (GCM) 10K type strain sequencing project: providing services to taxonomists for standard genome sequencing and annotation.</title>
        <authorList>
            <consortium name="The Broad Institute Genomics Platform"/>
            <consortium name="The Broad Institute Genome Sequencing Center for Infectious Disease"/>
            <person name="Wu L."/>
            <person name="Ma J."/>
        </authorList>
    </citation>
    <scope>NUCLEOTIDE SEQUENCE [LARGE SCALE GENOMIC DNA]</scope>
    <source>
        <strain evidence="6">CCM 8681</strain>
    </source>
</reference>
<dbReference type="Pfam" id="PF13517">
    <property type="entry name" value="FG-GAP_3"/>
    <property type="match status" value="2"/>
</dbReference>
<evidence type="ECO:0000259" key="4">
    <source>
        <dbReference type="Pfam" id="PF21167"/>
    </source>
</evidence>
<proteinExistence type="predicted"/>
<evidence type="ECO:0000259" key="2">
    <source>
        <dbReference type="Pfam" id="PF07593"/>
    </source>
</evidence>
<dbReference type="InterPro" id="IPR028994">
    <property type="entry name" value="Integrin_alpha_N"/>
</dbReference>
<dbReference type="InterPro" id="IPR049283">
    <property type="entry name" value="DUF6851"/>
</dbReference>
<dbReference type="Gene3D" id="1.10.606.10">
    <property type="entry name" value="Vanadium-containing Chloroperoxidase, domain 2"/>
    <property type="match status" value="1"/>
</dbReference>
<dbReference type="SUPFAM" id="SSF48317">
    <property type="entry name" value="Acid phosphatase/Vanadium-dependent haloperoxidase"/>
    <property type="match status" value="1"/>
</dbReference>
<keyword evidence="1" id="KW-0732">Signal</keyword>
<dbReference type="SUPFAM" id="SSF69318">
    <property type="entry name" value="Integrin alpha N-terminal domain"/>
    <property type="match status" value="1"/>
</dbReference>
<protein>
    <recommendedName>
        <fullName evidence="7">Por secretion system C-terminal sorting domain-containing protein</fullName>
    </recommendedName>
</protein>
<evidence type="ECO:0000259" key="3">
    <source>
        <dbReference type="Pfam" id="PF18962"/>
    </source>
</evidence>
<feature type="domain" description="DUF6851" evidence="4">
    <location>
        <begin position="673"/>
        <end position="824"/>
    </location>
</feature>
<evidence type="ECO:0000256" key="1">
    <source>
        <dbReference type="ARBA" id="ARBA00022729"/>
    </source>
</evidence>
<dbReference type="PANTHER" id="PTHR34599:SF2">
    <property type="entry name" value="TRAF-TYPE DOMAIN-CONTAINING PROTEIN"/>
    <property type="match status" value="1"/>
</dbReference>
<feature type="domain" description="Secretion system C-terminal sorting" evidence="3">
    <location>
        <begin position="1271"/>
        <end position="1340"/>
    </location>
</feature>
<dbReference type="NCBIfam" id="TIGR04183">
    <property type="entry name" value="Por_Secre_tail"/>
    <property type="match status" value="1"/>
</dbReference>
<keyword evidence="6" id="KW-1185">Reference proteome</keyword>
<evidence type="ECO:0008006" key="7">
    <source>
        <dbReference type="Google" id="ProtNLM"/>
    </source>
</evidence>
<dbReference type="InterPro" id="IPR052559">
    <property type="entry name" value="V-haloperoxidase"/>
</dbReference>
<evidence type="ECO:0000313" key="5">
    <source>
        <dbReference type="EMBL" id="GGI58338.1"/>
    </source>
</evidence>
<dbReference type="Pfam" id="PF21167">
    <property type="entry name" value="DUF6851"/>
    <property type="match status" value="1"/>
</dbReference>
<accession>A0ABQ2C3P9</accession>
<dbReference type="Proteomes" id="UP000624701">
    <property type="component" value="Unassembled WGS sequence"/>
</dbReference>
<dbReference type="PANTHER" id="PTHR34599">
    <property type="entry name" value="PEROXIDASE-RELATED"/>
    <property type="match status" value="1"/>
</dbReference>
<organism evidence="5 6">
    <name type="scientific">Winogradskyella haliclonae</name>
    <dbReference type="NCBI Taxonomy" id="2048558"/>
    <lineage>
        <taxon>Bacteria</taxon>
        <taxon>Pseudomonadati</taxon>
        <taxon>Bacteroidota</taxon>
        <taxon>Flavobacteriia</taxon>
        <taxon>Flavobacteriales</taxon>
        <taxon>Flavobacteriaceae</taxon>
        <taxon>Winogradskyella</taxon>
    </lineage>
</organism>
<dbReference type="Pfam" id="PF07593">
    <property type="entry name" value="UnbV_ASPIC"/>
    <property type="match status" value="1"/>
</dbReference>
<evidence type="ECO:0000313" key="6">
    <source>
        <dbReference type="Proteomes" id="UP000624701"/>
    </source>
</evidence>